<dbReference type="PROSITE" id="PS51671">
    <property type="entry name" value="ACT"/>
    <property type="match status" value="2"/>
</dbReference>
<dbReference type="NCBIfam" id="TIGR00657">
    <property type="entry name" value="asp_kinases"/>
    <property type="match status" value="1"/>
</dbReference>
<dbReference type="GO" id="GO:0009089">
    <property type="term" value="P:lysine biosynthetic process via diaminopimelate"/>
    <property type="evidence" value="ECO:0007669"/>
    <property type="project" value="InterPro"/>
</dbReference>
<dbReference type="InterPro" id="IPR036393">
    <property type="entry name" value="AceGlu_kinase-like_sf"/>
</dbReference>
<keyword evidence="2 7" id="KW-0808">Transferase</keyword>
<evidence type="ECO:0000256" key="7">
    <source>
        <dbReference type="RuleBase" id="RU003448"/>
    </source>
</evidence>
<evidence type="ECO:0000256" key="4">
    <source>
        <dbReference type="ARBA" id="ARBA00022777"/>
    </source>
</evidence>
<evidence type="ECO:0000313" key="11">
    <source>
        <dbReference type="Proteomes" id="UP000722459"/>
    </source>
</evidence>
<keyword evidence="4 7" id="KW-0418">Kinase</keyword>
<comment type="similarity">
    <text evidence="1 7">Belongs to the aspartokinase family.</text>
</comment>
<dbReference type="PIRSF" id="PIRSF000726">
    <property type="entry name" value="Asp_kin"/>
    <property type="match status" value="1"/>
</dbReference>
<organism evidence="10 11">
    <name type="scientific">Candidatus Iainarchaeum sp</name>
    <dbReference type="NCBI Taxonomy" id="3101447"/>
    <lineage>
        <taxon>Archaea</taxon>
        <taxon>Candidatus Iainarchaeota</taxon>
        <taxon>Candidatus Iainarchaeia</taxon>
        <taxon>Candidatus Iainarchaeales</taxon>
        <taxon>Candidatus Iainarchaeaceae</taxon>
        <taxon>Candidatus Iainarchaeum</taxon>
    </lineage>
</organism>
<dbReference type="CDD" id="cd04868">
    <property type="entry name" value="ACT_AK-like"/>
    <property type="match status" value="1"/>
</dbReference>
<dbReference type="PANTHER" id="PTHR21499:SF59">
    <property type="entry name" value="ASPARTOKINASE"/>
    <property type="match status" value="1"/>
</dbReference>
<comment type="pathway">
    <text evidence="8">Amino-acid biosynthesis; L-threonine biosynthesis; L-threonine from L-aspartate: step 1/5.</text>
</comment>
<dbReference type="InterPro" id="IPR001048">
    <property type="entry name" value="Asp/Glu/Uridylate_kinase"/>
</dbReference>
<keyword evidence="5" id="KW-0067">ATP-binding</keyword>
<dbReference type="FunFam" id="3.30.2130.10:FF:000001">
    <property type="entry name" value="Bifunctional aspartokinase/homoserine dehydrogenase"/>
    <property type="match status" value="1"/>
</dbReference>
<dbReference type="InterPro" id="IPR005260">
    <property type="entry name" value="Asp_kin_monofn"/>
</dbReference>
<gene>
    <name evidence="10" type="ORF">HON47_01430</name>
</gene>
<evidence type="ECO:0000256" key="8">
    <source>
        <dbReference type="RuleBase" id="RU004249"/>
    </source>
</evidence>
<dbReference type="Proteomes" id="UP000722459">
    <property type="component" value="Unassembled WGS sequence"/>
</dbReference>
<evidence type="ECO:0000256" key="1">
    <source>
        <dbReference type="ARBA" id="ARBA00010122"/>
    </source>
</evidence>
<feature type="domain" description="ACT" evidence="9">
    <location>
        <begin position="396"/>
        <end position="457"/>
    </location>
</feature>
<dbReference type="GO" id="GO:0005524">
    <property type="term" value="F:ATP binding"/>
    <property type="evidence" value="ECO:0007669"/>
    <property type="project" value="UniProtKB-KW"/>
</dbReference>
<sequence length="457" mass="50278">METTVLKIGGGILRDKDCFDRVVNIVKQNKENGTQQILVLSALYGVTDFLIESTHKSLHSDKEIEATIHKLKEMHKQYIGFVENKEVKEKAEFEIDDKISILEKFLYGVSYLKELSPRSKDMIQSYGERLSPIVLEAILNDHGVDAKFVDAEDAGIYCKGDFEKALVEMNSTTKALHENISPLLKENIILLPGYYGIDDAEVKTFGRGGTDYSAGVLANVFSAKLEIWKDVSGFMSADPKAVKDAVQINNLSYDEAEELGYLGAKILHPKTIAPLREKELFAEIKNLFDPDKKGTTISGKKDVCDLIVKSIATNKDIGIITVKSSSMVNSPGFASKIFRKLAEKEIPIDLICTGETAVSFSVNESDIEAAAEQLQSLNDTIPCTISSEKELAMIGIIGECMKDSKGIAGKLFTAMGENNINVELISQGASEINISFVVNRNNVDKAVEIAHKTFMGE</sequence>
<dbReference type="EC" id="2.7.2.4" evidence="7"/>
<evidence type="ECO:0000256" key="3">
    <source>
        <dbReference type="ARBA" id="ARBA00022741"/>
    </source>
</evidence>
<dbReference type="CDD" id="cd04892">
    <property type="entry name" value="ACT_AK-like_2"/>
    <property type="match status" value="1"/>
</dbReference>
<evidence type="ECO:0000259" key="9">
    <source>
        <dbReference type="PROSITE" id="PS51671"/>
    </source>
</evidence>
<dbReference type="Gene3D" id="3.30.2130.10">
    <property type="entry name" value="VC0802-like"/>
    <property type="match status" value="1"/>
</dbReference>
<dbReference type="InterPro" id="IPR002912">
    <property type="entry name" value="ACT_dom"/>
</dbReference>
<keyword evidence="8" id="KW-0028">Amino-acid biosynthesis</keyword>
<comment type="pathway">
    <text evidence="8">Amino-acid biosynthesis; L-lysine biosynthesis via DAP pathway; (S)-tetrahydrodipicolinate from L-aspartate: step 1/4.</text>
</comment>
<evidence type="ECO:0000313" key="10">
    <source>
        <dbReference type="EMBL" id="MBT4870213.1"/>
    </source>
</evidence>
<dbReference type="AlphaFoldDB" id="A0A8T5GDV8"/>
<comment type="caution">
    <text evidence="10">The sequence shown here is derived from an EMBL/GenBank/DDBJ whole genome shotgun (WGS) entry which is preliminary data.</text>
</comment>
<proteinExistence type="inferred from homology"/>
<evidence type="ECO:0000256" key="6">
    <source>
        <dbReference type="ARBA" id="ARBA00047872"/>
    </source>
</evidence>
<dbReference type="PANTHER" id="PTHR21499">
    <property type="entry name" value="ASPARTATE KINASE"/>
    <property type="match status" value="1"/>
</dbReference>
<dbReference type="SUPFAM" id="SSF55021">
    <property type="entry name" value="ACT-like"/>
    <property type="match status" value="2"/>
</dbReference>
<accession>A0A8T5GDV8</accession>
<dbReference type="Pfam" id="PF22468">
    <property type="entry name" value="ACT_9"/>
    <property type="match status" value="2"/>
</dbReference>
<protein>
    <recommendedName>
        <fullName evidence="7">Aspartokinase</fullName>
        <ecNumber evidence="7">2.7.2.4</ecNumber>
    </recommendedName>
</protein>
<dbReference type="InterPro" id="IPR042199">
    <property type="entry name" value="AsparK_Bifunc_asparK/hSer_DH"/>
</dbReference>
<dbReference type="Pfam" id="PF00696">
    <property type="entry name" value="AA_kinase"/>
    <property type="match status" value="1"/>
</dbReference>
<dbReference type="GO" id="GO:0005829">
    <property type="term" value="C:cytosol"/>
    <property type="evidence" value="ECO:0007669"/>
    <property type="project" value="TreeGrafter"/>
</dbReference>
<evidence type="ECO:0000256" key="5">
    <source>
        <dbReference type="ARBA" id="ARBA00022840"/>
    </source>
</evidence>
<evidence type="ECO:0000256" key="2">
    <source>
        <dbReference type="ARBA" id="ARBA00022679"/>
    </source>
</evidence>
<name>A0A8T5GDV8_9ARCH</name>
<comment type="catalytic activity">
    <reaction evidence="6 7">
        <text>L-aspartate + ATP = 4-phospho-L-aspartate + ADP</text>
        <dbReference type="Rhea" id="RHEA:23776"/>
        <dbReference type="ChEBI" id="CHEBI:29991"/>
        <dbReference type="ChEBI" id="CHEBI:30616"/>
        <dbReference type="ChEBI" id="CHEBI:57535"/>
        <dbReference type="ChEBI" id="CHEBI:456216"/>
        <dbReference type="EC" id="2.7.2.4"/>
    </reaction>
</comment>
<dbReference type="SUPFAM" id="SSF53633">
    <property type="entry name" value="Carbamate kinase-like"/>
    <property type="match status" value="1"/>
</dbReference>
<dbReference type="GO" id="GO:0004072">
    <property type="term" value="F:aspartate kinase activity"/>
    <property type="evidence" value="ECO:0007669"/>
    <property type="project" value="UniProtKB-EC"/>
</dbReference>
<dbReference type="EMBL" id="JABJNZ010000021">
    <property type="protein sequence ID" value="MBT4870213.1"/>
    <property type="molecule type" value="Genomic_DNA"/>
</dbReference>
<dbReference type="InterPro" id="IPR054352">
    <property type="entry name" value="ACT_Aspartokinase"/>
</dbReference>
<dbReference type="InterPro" id="IPR001341">
    <property type="entry name" value="Asp_kinase"/>
</dbReference>
<dbReference type="InterPro" id="IPR045865">
    <property type="entry name" value="ACT-like_dom_sf"/>
</dbReference>
<comment type="pathway">
    <text evidence="8">Amino-acid biosynthesis; L-methionine biosynthesis via de novo pathway; L-homoserine from L-aspartate: step 1/3.</text>
</comment>
<feature type="domain" description="ACT" evidence="9">
    <location>
        <begin position="322"/>
        <end position="388"/>
    </location>
</feature>
<keyword evidence="3" id="KW-0547">Nucleotide-binding</keyword>
<dbReference type="GO" id="GO:0009090">
    <property type="term" value="P:homoserine biosynthetic process"/>
    <property type="evidence" value="ECO:0007669"/>
    <property type="project" value="TreeGrafter"/>
</dbReference>
<dbReference type="Gene3D" id="3.40.1160.10">
    <property type="entry name" value="Acetylglutamate kinase-like"/>
    <property type="match status" value="1"/>
</dbReference>
<dbReference type="Gene3D" id="1.20.120.1320">
    <property type="entry name" value="Aspartokinase, catalytic domain"/>
    <property type="match status" value="1"/>
</dbReference>
<reference evidence="10" key="1">
    <citation type="journal article" date="2021" name="ISME J.">
        <title>Mercury methylation by metabolically versatile and cosmopolitan marine bacteria.</title>
        <authorList>
            <person name="Lin H."/>
            <person name="Ascher D.B."/>
            <person name="Myung Y."/>
            <person name="Lamborg C.H."/>
            <person name="Hallam S.J."/>
            <person name="Gionfriddo C.M."/>
            <person name="Holt K.E."/>
            <person name="Moreau J.W."/>
        </authorList>
    </citation>
    <scope>NUCLEOTIDE SEQUENCE</scope>
    <source>
        <strain evidence="10">SI075_bin30</strain>
    </source>
</reference>